<organism evidence="5 6">
    <name type="scientific">Anopheles melas</name>
    <dbReference type="NCBI Taxonomy" id="34690"/>
    <lineage>
        <taxon>Eukaryota</taxon>
        <taxon>Metazoa</taxon>
        <taxon>Ecdysozoa</taxon>
        <taxon>Arthropoda</taxon>
        <taxon>Hexapoda</taxon>
        <taxon>Insecta</taxon>
        <taxon>Pterygota</taxon>
        <taxon>Neoptera</taxon>
        <taxon>Endopterygota</taxon>
        <taxon>Diptera</taxon>
        <taxon>Nematocera</taxon>
        <taxon>Culicoidea</taxon>
        <taxon>Culicidae</taxon>
        <taxon>Anophelinae</taxon>
        <taxon>Anopheles</taxon>
    </lineage>
</organism>
<evidence type="ECO:0000313" key="5">
    <source>
        <dbReference type="EnsemblMetazoa" id="AMEC021429-PA"/>
    </source>
</evidence>
<keyword evidence="6" id="KW-1185">Reference proteome</keyword>
<evidence type="ECO:0000256" key="1">
    <source>
        <dbReference type="ARBA" id="ARBA00022737"/>
    </source>
</evidence>
<reference evidence="6" key="1">
    <citation type="submission" date="2014-01" db="EMBL/GenBank/DDBJ databases">
        <title>The Genome Sequence of Anopheles melas CM1001059_A (V2).</title>
        <authorList>
            <consortium name="The Broad Institute Genomics Platform"/>
            <person name="Neafsey D.E."/>
            <person name="Besansky N."/>
            <person name="Howell P."/>
            <person name="Walton C."/>
            <person name="Young S.K."/>
            <person name="Zeng Q."/>
            <person name="Gargeya S."/>
            <person name="Fitzgerald M."/>
            <person name="Haas B."/>
            <person name="Abouelleil A."/>
            <person name="Allen A.W."/>
            <person name="Alvarado L."/>
            <person name="Arachchi H.M."/>
            <person name="Berlin A.M."/>
            <person name="Chapman S.B."/>
            <person name="Gainer-Dewar J."/>
            <person name="Goldberg J."/>
            <person name="Griggs A."/>
            <person name="Gujja S."/>
            <person name="Hansen M."/>
            <person name="Howarth C."/>
            <person name="Imamovic A."/>
            <person name="Ireland A."/>
            <person name="Larimer J."/>
            <person name="McCowan C."/>
            <person name="Murphy C."/>
            <person name="Pearson M."/>
            <person name="Poon T.W."/>
            <person name="Priest M."/>
            <person name="Roberts A."/>
            <person name="Saif S."/>
            <person name="Shea T."/>
            <person name="Sisk P."/>
            <person name="Sykes S."/>
            <person name="Wortman J."/>
            <person name="Nusbaum C."/>
            <person name="Birren B."/>
        </authorList>
    </citation>
    <scope>NUCLEOTIDE SEQUENCE [LARGE SCALE GENOMIC DNA]</scope>
    <source>
        <strain evidence="6">CM1001059</strain>
    </source>
</reference>
<proteinExistence type="predicted"/>
<dbReference type="VEuPathDB" id="VectorBase:AMEC021429"/>
<evidence type="ECO:0000313" key="6">
    <source>
        <dbReference type="Proteomes" id="UP000075902"/>
    </source>
</evidence>
<keyword evidence="1" id="KW-0677">Repeat</keyword>
<protein>
    <recommendedName>
        <fullName evidence="4">PROP1-like PPR domain-containing protein</fullName>
    </recommendedName>
</protein>
<feature type="region of interest" description="Disordered" evidence="3">
    <location>
        <begin position="626"/>
        <end position="647"/>
    </location>
</feature>
<name>A0A182UJB5_9DIPT</name>
<dbReference type="Pfam" id="PF17177">
    <property type="entry name" value="PPR_long"/>
    <property type="match status" value="1"/>
</dbReference>
<dbReference type="PANTHER" id="PTHR24014">
    <property type="entry name" value="2-OXOGLUTARATE AND IRON-DEPENDENT OXYGENASE DOMAIN-CONTAINING PROTEIN 2"/>
    <property type="match status" value="1"/>
</dbReference>
<dbReference type="NCBIfam" id="TIGR00756">
    <property type="entry name" value="PPR"/>
    <property type="match status" value="2"/>
</dbReference>
<dbReference type="STRING" id="34690.A0A182UJB5"/>
<evidence type="ECO:0000256" key="2">
    <source>
        <dbReference type="PROSITE-ProRule" id="PRU00708"/>
    </source>
</evidence>
<accession>A0A182UJB5</accession>
<feature type="region of interest" description="Disordered" evidence="3">
    <location>
        <begin position="659"/>
        <end position="678"/>
    </location>
</feature>
<sequence>MSSIILNTLRRQCVSQFRTRLIQQSFLTTTSRGFHIAPIARAPKPHQKDEFSHLEAAHSPDQFGTLSPQVDEPETPDEGDLKEEDFLQNIPAPGQKLSVRQYADLIKDHLKNNRIREALDVVEVRMKQDRVKPVNYHFNLLIGGCARVGYSKKAFQLYNKMKQHDLKVTGGTYTSLFNACAVSPFLGDGLKRANQLREIMLEKGYEPNESNYNAMIKAYGRCGELKTAFQLVDEMVARRLSIGTDTFNFLLQACISDREYGFRHALLVWHRMHRMRISPDRYSFNLLLRCVRDCQLGDLETTQQVIEQILSESIVEPGNAGKRVPAIEEPSVEAIERSEEDNAEQQRKLATIVTNRELTERLNHEGVPDLLSPQPHLGSLVRLGEVRKPEDRLLLLGGSSNVFAEMRRCGTEPDIRTITELLDVIPSTYAAEKQLLGTIKQLKLRCDIDFFNILIKKRSMRFDYEGAKDVLYMIEAANLEPDIVTYGVLALGCQTQEEARSLLKMMHEADVRMNIQILGAMLRQGCAKQNFRYVTEILQIVKRERLKPNEPFLRHLEEFGRVCEKRDREYDAKPRKRGRDEFKQEYNRYRMQLDAWREHMGLQGLALDQALGIVREHPWEQFKEPQAEGYEAVKNPKLRHKRKKQHSIRRVDVEAIEDVDDRRQGKDHDQTKEVKLAH</sequence>
<dbReference type="GO" id="GO:0005759">
    <property type="term" value="C:mitochondrial matrix"/>
    <property type="evidence" value="ECO:0007669"/>
    <property type="project" value="TreeGrafter"/>
</dbReference>
<feature type="repeat" description="PPR" evidence="2">
    <location>
        <begin position="208"/>
        <end position="242"/>
    </location>
</feature>
<dbReference type="Gene3D" id="1.25.40.10">
    <property type="entry name" value="Tetratricopeptide repeat domain"/>
    <property type="match status" value="3"/>
</dbReference>
<feature type="compositionally biased region" description="Basic and acidic residues" evidence="3">
    <location>
        <begin position="660"/>
        <end position="678"/>
    </location>
</feature>
<dbReference type="InterPro" id="IPR002885">
    <property type="entry name" value="PPR_rpt"/>
</dbReference>
<dbReference type="InterPro" id="IPR033443">
    <property type="entry name" value="PROP1-like_PPR_dom"/>
</dbReference>
<evidence type="ECO:0000256" key="3">
    <source>
        <dbReference type="SAM" id="MobiDB-lite"/>
    </source>
</evidence>
<reference evidence="5" key="2">
    <citation type="submission" date="2020-05" db="UniProtKB">
        <authorList>
            <consortium name="EnsemblMetazoa"/>
        </authorList>
    </citation>
    <scope>IDENTIFICATION</scope>
    <source>
        <strain evidence="5">CM1001059</strain>
    </source>
</reference>
<dbReference type="EnsemblMetazoa" id="AMEC021429-RA">
    <property type="protein sequence ID" value="AMEC021429-PA"/>
    <property type="gene ID" value="AMEC021429"/>
</dbReference>
<feature type="repeat" description="PPR" evidence="2">
    <location>
        <begin position="134"/>
        <end position="168"/>
    </location>
</feature>
<dbReference type="InterPro" id="IPR011990">
    <property type="entry name" value="TPR-like_helical_dom_sf"/>
</dbReference>
<dbReference type="Proteomes" id="UP000075902">
    <property type="component" value="Unassembled WGS sequence"/>
</dbReference>
<dbReference type="PANTHER" id="PTHR24014:SF6">
    <property type="entry name" value="PENTATRICOPEPTIDE REPEAT-CONTAINING PROTEIN 1, MITOCHONDRIAL"/>
    <property type="match status" value="1"/>
</dbReference>
<feature type="domain" description="PROP1-like PPR" evidence="4">
    <location>
        <begin position="132"/>
        <end position="308"/>
    </location>
</feature>
<evidence type="ECO:0000259" key="4">
    <source>
        <dbReference type="Pfam" id="PF17177"/>
    </source>
</evidence>
<dbReference type="GO" id="GO:0042780">
    <property type="term" value="P:tRNA 3'-end processing"/>
    <property type="evidence" value="ECO:0007669"/>
    <property type="project" value="TreeGrafter"/>
</dbReference>
<feature type="compositionally biased region" description="Basic residues" evidence="3">
    <location>
        <begin position="636"/>
        <end position="647"/>
    </location>
</feature>
<dbReference type="PROSITE" id="PS51375">
    <property type="entry name" value="PPR"/>
    <property type="match status" value="2"/>
</dbReference>
<dbReference type="AlphaFoldDB" id="A0A182UJB5"/>
<dbReference type="GO" id="GO:0000049">
    <property type="term" value="F:tRNA binding"/>
    <property type="evidence" value="ECO:0007669"/>
    <property type="project" value="TreeGrafter"/>
</dbReference>